<evidence type="ECO:0000256" key="2">
    <source>
        <dbReference type="ARBA" id="ARBA00005550"/>
    </source>
</evidence>
<keyword evidence="6 7" id="KW-0472">Membrane</keyword>
<reference evidence="10" key="1">
    <citation type="submission" date="2014-12" db="EMBL/GenBank/DDBJ databases">
        <title>Genome Sequence of Valsa Canker Pathogens Uncovers a Specific Adaption of Colonization on Woody Bark.</title>
        <authorList>
            <person name="Yin Z."/>
            <person name="Liu H."/>
            <person name="Gao X."/>
            <person name="Li Z."/>
            <person name="Song N."/>
            <person name="Ke X."/>
            <person name="Dai Q."/>
            <person name="Wu Y."/>
            <person name="Sun Y."/>
            <person name="Xu J.-R."/>
            <person name="Kang Z.K."/>
            <person name="Wang L."/>
            <person name="Huang L."/>
        </authorList>
    </citation>
    <scope>NUCLEOTIDE SEQUENCE [LARGE SCALE GENOMIC DNA]</scope>
    <source>
        <strain evidence="10">SXYL134</strain>
    </source>
</reference>
<gene>
    <name evidence="7" type="primary">DLT1</name>
    <name evidence="9" type="ORF">VP1G_00715</name>
</gene>
<feature type="compositionally biased region" description="Low complexity" evidence="8">
    <location>
        <begin position="342"/>
        <end position="368"/>
    </location>
</feature>
<organism evidence="9 10">
    <name type="scientific">Cytospora mali</name>
    <name type="common">Apple Valsa canker fungus</name>
    <name type="synonym">Valsa mali</name>
    <dbReference type="NCBI Taxonomy" id="578113"/>
    <lineage>
        <taxon>Eukaryota</taxon>
        <taxon>Fungi</taxon>
        <taxon>Dikarya</taxon>
        <taxon>Ascomycota</taxon>
        <taxon>Pezizomycotina</taxon>
        <taxon>Sordariomycetes</taxon>
        <taxon>Sordariomycetidae</taxon>
        <taxon>Diaporthales</taxon>
        <taxon>Cytosporaceae</taxon>
        <taxon>Cytospora</taxon>
    </lineage>
</organism>
<feature type="transmembrane region" description="Helical" evidence="7">
    <location>
        <begin position="47"/>
        <end position="71"/>
    </location>
</feature>
<evidence type="ECO:0000256" key="7">
    <source>
        <dbReference type="RuleBase" id="RU367100"/>
    </source>
</evidence>
<evidence type="ECO:0000256" key="4">
    <source>
        <dbReference type="ARBA" id="ARBA00022692"/>
    </source>
</evidence>
<feature type="compositionally biased region" description="Low complexity" evidence="8">
    <location>
        <begin position="429"/>
        <end position="438"/>
    </location>
</feature>
<proteinExistence type="inferred from homology"/>
<evidence type="ECO:0000313" key="10">
    <source>
        <dbReference type="Proteomes" id="UP000078576"/>
    </source>
</evidence>
<evidence type="ECO:0000256" key="8">
    <source>
        <dbReference type="SAM" id="MobiDB-lite"/>
    </source>
</evidence>
<keyword evidence="4 7" id="KW-0812">Transmembrane</keyword>
<dbReference type="GO" id="GO:0016020">
    <property type="term" value="C:membrane"/>
    <property type="evidence" value="ECO:0007669"/>
    <property type="project" value="UniProtKB-SubCell"/>
</dbReference>
<feature type="compositionally biased region" description="Polar residues" evidence="8">
    <location>
        <begin position="323"/>
        <end position="335"/>
    </location>
</feature>
<evidence type="ECO:0000256" key="1">
    <source>
        <dbReference type="ARBA" id="ARBA00002489"/>
    </source>
</evidence>
<feature type="compositionally biased region" description="Low complexity" evidence="8">
    <location>
        <begin position="401"/>
        <end position="416"/>
    </location>
</feature>
<dbReference type="Proteomes" id="UP000078576">
    <property type="component" value="Unassembled WGS sequence"/>
</dbReference>
<dbReference type="PANTHER" id="PTHR40021:SF1">
    <property type="entry name" value="DEFECT AT LOW TEMPERATURE PROTEIN 1"/>
    <property type="match status" value="1"/>
</dbReference>
<comment type="similarity">
    <text evidence="2 7">Belongs to the DLT1 family.</text>
</comment>
<feature type="region of interest" description="Disordered" evidence="8">
    <location>
        <begin position="310"/>
        <end position="438"/>
    </location>
</feature>
<comment type="subcellular location">
    <subcellularLocation>
        <location evidence="7">Membrane</location>
        <topology evidence="7">Multi-pass membrane protein</topology>
    </subcellularLocation>
</comment>
<sequence>MGWLHLIFRVVYDSLYLFLSVILLLLLCVTPADSIRQALMNKQRFHIFTIIICLSVTVAFVVFVYIIRLYINRTALANIPKPWIPIGKGEAKKSVRKMIAASLSRSAAIAYESRPRVIPARPDTATTDQTGADRDKRGNPVLRLFGLRKAPTAEDKMGITLPPHRPVWGEIEHNGWASPNSPDLPNLQYSTVISELPNLIEAKALTLAPPAPGATPGRPILDPEAIALLQRPGNLALRQYLAQLAELGVLEASRMTADFLSAYEYARYSTRPISNARFRELMHLFAEILRTMQPLDPAVLTGLDDDASMLTESDIDDDAPRRSPSTPRSQFSGQHSLHRQRSTASHATTTTAGSGSNGSSRSSNSVRRPQQRRMHVARNSSQGTWGGTYRTAPTTPKSRKTAVSPTSSPSSFFAPTRQQTYPPPTHPPGSRGASASTLSLSARSVASAGGGSVIRLSERADATALPYVLTLGDARH</sequence>
<accession>A0A194UNU8</accession>
<dbReference type="InterPro" id="IPR038869">
    <property type="entry name" value="DLT1"/>
</dbReference>
<evidence type="ECO:0000256" key="6">
    <source>
        <dbReference type="ARBA" id="ARBA00023136"/>
    </source>
</evidence>
<dbReference type="STRING" id="694573.A0A194UNU8"/>
<dbReference type="PANTHER" id="PTHR40021">
    <property type="entry name" value="DEFECT AT LOW TEMPERATURE PROTEIN 1"/>
    <property type="match status" value="1"/>
</dbReference>
<dbReference type="AlphaFoldDB" id="A0A194UNU8"/>
<dbReference type="EMBL" id="KN714668">
    <property type="protein sequence ID" value="KUI53342.1"/>
    <property type="molecule type" value="Genomic_DNA"/>
</dbReference>
<keyword evidence="10" id="KW-1185">Reference proteome</keyword>
<evidence type="ECO:0000313" key="9">
    <source>
        <dbReference type="EMBL" id="KUI53342.1"/>
    </source>
</evidence>
<feature type="transmembrane region" description="Helical" evidence="7">
    <location>
        <begin position="15"/>
        <end position="35"/>
    </location>
</feature>
<dbReference type="OrthoDB" id="4096362at2759"/>
<name>A0A194UNU8_CYTMA</name>
<keyword evidence="5 7" id="KW-1133">Transmembrane helix</keyword>
<evidence type="ECO:0000256" key="5">
    <source>
        <dbReference type="ARBA" id="ARBA00022989"/>
    </source>
</evidence>
<protein>
    <recommendedName>
        <fullName evidence="3 7">Defect at low temperature protein 1</fullName>
    </recommendedName>
</protein>
<comment type="function">
    <text evidence="1 7">Required for growth under high-pressure and low-temperature conditions.</text>
</comment>
<evidence type="ECO:0000256" key="3">
    <source>
        <dbReference type="ARBA" id="ARBA00021353"/>
    </source>
</evidence>